<proteinExistence type="predicted"/>
<evidence type="ECO:0000256" key="1">
    <source>
        <dbReference type="SAM" id="MobiDB-lite"/>
    </source>
</evidence>
<keyword evidence="3" id="KW-1185">Reference proteome</keyword>
<name>A0A101NL71_9ACTN</name>
<dbReference type="STRING" id="67285.AQI88_19620"/>
<accession>A0A101NL71</accession>
<protein>
    <submittedName>
        <fullName evidence="2">Uncharacterized protein</fullName>
    </submittedName>
</protein>
<dbReference type="EMBL" id="LMWL01000034">
    <property type="protein sequence ID" value="KUM95104.1"/>
    <property type="molecule type" value="Genomic_DNA"/>
</dbReference>
<sequence length="92" mass="9566">MLLLALLVPGTHAQAQTAPAPTVSAETVETVEHDALDTLARPPAGAVHRADVPERPAPVPDPASAPSVVRSCPAVPRPPYALPLLRTVILRC</sequence>
<reference evidence="2 3" key="1">
    <citation type="submission" date="2015-10" db="EMBL/GenBank/DDBJ databases">
        <title>Draft genome sequence of Streptomyces cellostaticus DSM 40189, type strain for the species Streptomyces cellostaticus.</title>
        <authorList>
            <person name="Ruckert C."/>
            <person name="Winkler A."/>
            <person name="Kalinowski J."/>
            <person name="Kampfer P."/>
            <person name="Glaeser S."/>
        </authorList>
    </citation>
    <scope>NUCLEOTIDE SEQUENCE [LARGE SCALE GENOMIC DNA]</scope>
    <source>
        <strain evidence="2 3">DSM 40189</strain>
    </source>
</reference>
<comment type="caution">
    <text evidence="2">The sequence shown here is derived from an EMBL/GenBank/DDBJ whole genome shotgun (WGS) entry which is preliminary data.</text>
</comment>
<gene>
    <name evidence="2" type="ORF">AQI88_19620</name>
</gene>
<evidence type="ECO:0000313" key="2">
    <source>
        <dbReference type="EMBL" id="KUM95104.1"/>
    </source>
</evidence>
<evidence type="ECO:0000313" key="3">
    <source>
        <dbReference type="Proteomes" id="UP000054241"/>
    </source>
</evidence>
<feature type="region of interest" description="Disordered" evidence="1">
    <location>
        <begin position="43"/>
        <end position="69"/>
    </location>
</feature>
<organism evidence="2 3">
    <name type="scientific">Streptomyces cellostaticus</name>
    <dbReference type="NCBI Taxonomy" id="67285"/>
    <lineage>
        <taxon>Bacteria</taxon>
        <taxon>Bacillati</taxon>
        <taxon>Actinomycetota</taxon>
        <taxon>Actinomycetes</taxon>
        <taxon>Kitasatosporales</taxon>
        <taxon>Streptomycetaceae</taxon>
        <taxon>Streptomyces</taxon>
    </lineage>
</organism>
<dbReference type="Proteomes" id="UP000054241">
    <property type="component" value="Unassembled WGS sequence"/>
</dbReference>
<dbReference type="AlphaFoldDB" id="A0A101NL71"/>